<accession>A0ABX4ZKB1</accession>
<reference evidence="1 2" key="1">
    <citation type="submission" date="2018-02" db="EMBL/GenBank/DDBJ databases">
        <title>Draft genome sequences of four Parasaccharibacter apium strains isolated from honey bees.</title>
        <authorList>
            <person name="Corby-Harris V.L."/>
            <person name="Anderson K.E."/>
        </authorList>
    </citation>
    <scope>NUCLEOTIDE SEQUENCE [LARGE SCALE GENOMIC DNA]</scope>
    <source>
        <strain evidence="1 2">B8</strain>
    </source>
</reference>
<proteinExistence type="predicted"/>
<dbReference type="EMBL" id="LMYI01000017">
    <property type="protein sequence ID" value="POS61260.1"/>
    <property type="molecule type" value="Genomic_DNA"/>
</dbReference>
<dbReference type="Proteomes" id="UP000237218">
    <property type="component" value="Unassembled WGS sequence"/>
</dbReference>
<gene>
    <name evidence="1" type="ORF">ASQ42_08720</name>
</gene>
<evidence type="ECO:0000313" key="2">
    <source>
        <dbReference type="Proteomes" id="UP000237218"/>
    </source>
</evidence>
<evidence type="ECO:0000313" key="1">
    <source>
        <dbReference type="EMBL" id="POS61260.1"/>
    </source>
</evidence>
<organism evidence="1 2">
    <name type="scientific">Parasaccharibacter apium</name>
    <dbReference type="NCBI Taxonomy" id="1510841"/>
    <lineage>
        <taxon>Bacteria</taxon>
        <taxon>Pseudomonadati</taxon>
        <taxon>Pseudomonadota</taxon>
        <taxon>Alphaproteobacteria</taxon>
        <taxon>Acetobacterales</taxon>
        <taxon>Acetobacteraceae</taxon>
        <taxon>Parasaccharibacter</taxon>
    </lineage>
</organism>
<protein>
    <submittedName>
        <fullName evidence="1">Uncharacterized protein</fullName>
    </submittedName>
</protein>
<sequence length="169" mass="18690">MMHVCHGRIPLHSQHDHPADFPDKARMTDLYSASSTFPPFPRPFITISTRPALLKAHQHFATRPFTILSPLHAGASLGVDWWLHLTRGSEAPSILDCGASASLAISALHEGIDGVVCRDFRAGLPDDMKHRLFSSRPEGDVMLDLPLFQETKCWSTSQQSVTSDPHESL</sequence>
<name>A0ABX4ZKB1_9PROT</name>
<comment type="caution">
    <text evidence="1">The sequence shown here is derived from an EMBL/GenBank/DDBJ whole genome shotgun (WGS) entry which is preliminary data.</text>
</comment>
<keyword evidence="2" id="KW-1185">Reference proteome</keyword>